<dbReference type="AlphaFoldDB" id="A0A369KBM7"/>
<feature type="compositionally biased region" description="Acidic residues" evidence="1">
    <location>
        <begin position="466"/>
        <end position="482"/>
    </location>
</feature>
<gene>
    <name evidence="2" type="ORF">Hypma_014017</name>
</gene>
<feature type="region of interest" description="Disordered" evidence="1">
    <location>
        <begin position="451"/>
        <end position="482"/>
    </location>
</feature>
<reference evidence="2" key="1">
    <citation type="submission" date="2018-04" db="EMBL/GenBank/DDBJ databases">
        <title>Whole genome sequencing of Hypsizygus marmoreus.</title>
        <authorList>
            <person name="Choi I.-G."/>
            <person name="Min B."/>
            <person name="Kim J.-G."/>
            <person name="Kim S."/>
            <person name="Oh Y.-L."/>
            <person name="Kong W.-S."/>
            <person name="Park H."/>
            <person name="Jeong J."/>
            <person name="Song E.-S."/>
        </authorList>
    </citation>
    <scope>NUCLEOTIDE SEQUENCE [LARGE SCALE GENOMIC DNA]</scope>
    <source>
        <strain evidence="2">51987-8</strain>
    </source>
</reference>
<dbReference type="Proteomes" id="UP000076154">
    <property type="component" value="Unassembled WGS sequence"/>
</dbReference>
<feature type="compositionally biased region" description="Basic and acidic residues" evidence="1">
    <location>
        <begin position="451"/>
        <end position="461"/>
    </location>
</feature>
<organism evidence="2 3">
    <name type="scientific">Hypsizygus marmoreus</name>
    <name type="common">White beech mushroom</name>
    <name type="synonym">Agaricus marmoreus</name>
    <dbReference type="NCBI Taxonomy" id="39966"/>
    <lineage>
        <taxon>Eukaryota</taxon>
        <taxon>Fungi</taxon>
        <taxon>Dikarya</taxon>
        <taxon>Basidiomycota</taxon>
        <taxon>Agaricomycotina</taxon>
        <taxon>Agaricomycetes</taxon>
        <taxon>Agaricomycetidae</taxon>
        <taxon>Agaricales</taxon>
        <taxon>Tricholomatineae</taxon>
        <taxon>Lyophyllaceae</taxon>
        <taxon>Hypsizygus</taxon>
    </lineage>
</organism>
<protein>
    <recommendedName>
        <fullName evidence="4">F-box domain-containing protein</fullName>
    </recommendedName>
</protein>
<accession>A0A369KBM7</accession>
<proteinExistence type="predicted"/>
<dbReference type="OrthoDB" id="2869883at2759"/>
<name>A0A369KBM7_HYPMA</name>
<evidence type="ECO:0008006" key="4">
    <source>
        <dbReference type="Google" id="ProtNLM"/>
    </source>
</evidence>
<dbReference type="EMBL" id="LUEZ02000009">
    <property type="protein sequence ID" value="RDB30065.1"/>
    <property type="molecule type" value="Genomic_DNA"/>
</dbReference>
<keyword evidence="3" id="KW-1185">Reference proteome</keyword>
<comment type="caution">
    <text evidence="2">The sequence shown here is derived from an EMBL/GenBank/DDBJ whole genome shotgun (WGS) entry which is preliminary data.</text>
</comment>
<evidence type="ECO:0000313" key="2">
    <source>
        <dbReference type="EMBL" id="RDB30065.1"/>
    </source>
</evidence>
<evidence type="ECO:0000313" key="3">
    <source>
        <dbReference type="Proteomes" id="UP000076154"/>
    </source>
</evidence>
<sequence>MCVFCDLSSLNAVMTISTHIPEDVINYLLKYCHLDDSTLRACSLASRSFLIPARQLLFKTIFLDVKPSARERCRRLHAVLKANPDLATHIWDLYIAEYTAFYPRWISEETAVHDILRMMSNLRSISLGSFGGAGSALYNRPVISTELENALKTVFKFPNIKIIRLVGLMLPFNMFDTELSPSVKTLDLRSISVKEVSSFSRVPILSLDFAWDISYRYALDSLPQAPRAKRALIETLYIIGIDSLTVQLLFAALRIGCDLSHLREITVTQGEGQNSDAAGEAVKDSLTSVEKLYWNCTVEWYYFAPGSFNLAACTNLRILHLRMDYNVTVIVPLLIASYEHATASTVSILEEVILYIYCRRLIGPGFKALVEENVWVDLDAFLASEHRFPKLRKVDIYIGYPPADRQPLIPVEEVVNGLMPLVKSRGFLYTRPTWLSMEEILAGYPETFHEDNVGQNADHHAGGGSEEVEVEEEEEAEASESD</sequence>
<dbReference type="InParanoid" id="A0A369KBM7"/>
<evidence type="ECO:0000256" key="1">
    <source>
        <dbReference type="SAM" id="MobiDB-lite"/>
    </source>
</evidence>